<evidence type="ECO:0000313" key="1">
    <source>
        <dbReference type="EMBL" id="ACK72349.1"/>
    </source>
</evidence>
<sequence>MKATVIYAVDEMRLAKFIWRFDFLYVIIVYVESFDVNVYT</sequence>
<dbReference type="RefSeq" id="WP_015955934.1">
    <property type="nucleotide sequence ID" value="NC_011729.1"/>
</dbReference>
<organism evidence="1 2">
    <name type="scientific">Gloeothece citriformis (strain PCC 7424)</name>
    <name type="common">Cyanothece sp. (strain PCC 7424)</name>
    <dbReference type="NCBI Taxonomy" id="65393"/>
    <lineage>
        <taxon>Bacteria</taxon>
        <taxon>Bacillati</taxon>
        <taxon>Cyanobacteriota</taxon>
        <taxon>Cyanophyceae</taxon>
        <taxon>Oscillatoriophycideae</taxon>
        <taxon>Chroococcales</taxon>
        <taxon>Aphanothecaceae</taxon>
        <taxon>Gloeothece</taxon>
        <taxon>Gloeothece citriformis</taxon>
    </lineage>
</organism>
<keyword evidence="2" id="KW-1185">Reference proteome</keyword>
<proteinExistence type="predicted"/>
<dbReference type="HOGENOM" id="CLU_3288332_0_0_3"/>
<dbReference type="STRING" id="65393.PCC7424_3975"/>
<name>B7KKL6_GLOC7</name>
<gene>
    <name evidence="1" type="ordered locus">PCC7424_3975</name>
</gene>
<evidence type="ECO:0000313" key="2">
    <source>
        <dbReference type="Proteomes" id="UP000002384"/>
    </source>
</evidence>
<dbReference type="KEGG" id="cyc:PCC7424_3975"/>
<dbReference type="AlphaFoldDB" id="B7KKL6"/>
<protein>
    <submittedName>
        <fullName evidence="1">Uncharacterized protein</fullName>
    </submittedName>
</protein>
<accession>B7KKL6</accession>
<dbReference type="EMBL" id="CP001291">
    <property type="protein sequence ID" value="ACK72349.1"/>
    <property type="molecule type" value="Genomic_DNA"/>
</dbReference>
<reference evidence="2" key="1">
    <citation type="journal article" date="2011" name="MBio">
        <title>Novel metabolic attributes of the genus Cyanothece, comprising a group of unicellular nitrogen-fixing Cyanobacteria.</title>
        <authorList>
            <person name="Bandyopadhyay A."/>
            <person name="Elvitigala T."/>
            <person name="Welsh E."/>
            <person name="Stockel J."/>
            <person name="Liberton M."/>
            <person name="Min H."/>
            <person name="Sherman L.A."/>
            <person name="Pakrasi H.B."/>
        </authorList>
    </citation>
    <scope>NUCLEOTIDE SEQUENCE [LARGE SCALE GENOMIC DNA]</scope>
    <source>
        <strain evidence="2">PCC 7424</strain>
    </source>
</reference>
<dbReference type="Proteomes" id="UP000002384">
    <property type="component" value="Chromosome"/>
</dbReference>